<dbReference type="InterPro" id="IPR038765">
    <property type="entry name" value="Papain-like_cys_pep_sf"/>
</dbReference>
<protein>
    <submittedName>
        <fullName evidence="2">Transglutaminase family protein</fullName>
    </submittedName>
</protein>
<name>A0A9D9EBK8_9SPIR</name>
<evidence type="ECO:0000313" key="3">
    <source>
        <dbReference type="Proteomes" id="UP000823633"/>
    </source>
</evidence>
<feature type="domain" description="Transglutaminase-like" evidence="1">
    <location>
        <begin position="307"/>
        <end position="367"/>
    </location>
</feature>
<dbReference type="Gene3D" id="3.10.620.30">
    <property type="match status" value="1"/>
</dbReference>
<dbReference type="Pfam" id="PF01841">
    <property type="entry name" value="Transglut_core"/>
    <property type="match status" value="1"/>
</dbReference>
<reference evidence="2" key="2">
    <citation type="journal article" date="2021" name="PeerJ">
        <title>Extensive microbial diversity within the chicken gut microbiome revealed by metagenomics and culture.</title>
        <authorList>
            <person name="Gilroy R."/>
            <person name="Ravi A."/>
            <person name="Getino M."/>
            <person name="Pursley I."/>
            <person name="Horton D.L."/>
            <person name="Alikhan N.F."/>
            <person name="Baker D."/>
            <person name="Gharbi K."/>
            <person name="Hall N."/>
            <person name="Watson M."/>
            <person name="Adriaenssens E.M."/>
            <person name="Foster-Nyarko E."/>
            <person name="Jarju S."/>
            <person name="Secka A."/>
            <person name="Antonio M."/>
            <person name="Oren A."/>
            <person name="Chaudhuri R.R."/>
            <person name="La Ragione R."/>
            <person name="Hildebrand F."/>
            <person name="Pallen M.J."/>
        </authorList>
    </citation>
    <scope>NUCLEOTIDE SEQUENCE</scope>
    <source>
        <strain evidence="2">11167</strain>
    </source>
</reference>
<dbReference type="SUPFAM" id="SSF54001">
    <property type="entry name" value="Cysteine proteinases"/>
    <property type="match status" value="1"/>
</dbReference>
<dbReference type="EMBL" id="JADIMU010000006">
    <property type="protein sequence ID" value="MBO8442284.1"/>
    <property type="molecule type" value="Genomic_DNA"/>
</dbReference>
<comment type="caution">
    <text evidence="2">The sequence shown here is derived from an EMBL/GenBank/DDBJ whole genome shotgun (WGS) entry which is preliminary data.</text>
</comment>
<dbReference type="PANTHER" id="PTHR38339">
    <property type="entry name" value="TRANSGLUTAMINASE DOMAIN PROTEIN"/>
    <property type="match status" value="1"/>
</dbReference>
<dbReference type="SMART" id="SM00460">
    <property type="entry name" value="TGc"/>
    <property type="match status" value="1"/>
</dbReference>
<dbReference type="PANTHER" id="PTHR38339:SF1">
    <property type="entry name" value="TRANSGLUTAMINASE-LIKE DOMAIN-CONTAINING PROTEIN"/>
    <property type="match status" value="1"/>
</dbReference>
<sequence>MERLSSQAYPLPEAILKALDAGYTTFALTLIDAWLERDDIPAFLRERLQLEKVLAKRRLSHYIYSYDEAEALLATRFAKYRKGMLDSFIAQGLLDWAYVDGQQRLEERLIDNAAKRCPVLKEEEGEDPDLRKRDDFVALLKERGRLTADITTRLTFTITDSSLAGRLARVNLPIPKTVEGRQEVVSLDFSPAVLSVNGEDAPMRTVLFEKRLTGGDEFTMTAHYRLTECRRPFPQEEYVAPGMEAYLKEEAPHIIFTPALRSLAHEITAGCTGMRAKAEAIYDWITSHILYSFVRPYSTIDCISEYAASSLKGDCGIQAMLFITLCRITGVPAAWESGWYVTDCEAGSHDWARINISGQWFPVDCSFGGGAFRQGNEERRRHYFGQLDCMRMIVNSTTGAILTGKTAYPKDPTDNQRGEAEVDGQALLEGFDVKPEVLSYSLS</sequence>
<dbReference type="AlphaFoldDB" id="A0A9D9EBK8"/>
<reference evidence="2" key="1">
    <citation type="submission" date="2020-10" db="EMBL/GenBank/DDBJ databases">
        <authorList>
            <person name="Gilroy R."/>
        </authorList>
    </citation>
    <scope>NUCLEOTIDE SEQUENCE</scope>
    <source>
        <strain evidence="2">11167</strain>
    </source>
</reference>
<dbReference type="Proteomes" id="UP000823633">
    <property type="component" value="Unassembled WGS sequence"/>
</dbReference>
<organism evidence="2 3">
    <name type="scientific">Candidatus Aphodenecus pullistercoris</name>
    <dbReference type="NCBI Taxonomy" id="2840669"/>
    <lineage>
        <taxon>Bacteria</taxon>
        <taxon>Pseudomonadati</taxon>
        <taxon>Spirochaetota</taxon>
        <taxon>Spirochaetia</taxon>
        <taxon>Spirochaetales</taxon>
        <taxon>Candidatus Aphodenecus</taxon>
    </lineage>
</organism>
<proteinExistence type="predicted"/>
<dbReference type="InterPro" id="IPR002931">
    <property type="entry name" value="Transglutaminase-like"/>
</dbReference>
<evidence type="ECO:0000313" key="2">
    <source>
        <dbReference type="EMBL" id="MBO8442284.1"/>
    </source>
</evidence>
<evidence type="ECO:0000259" key="1">
    <source>
        <dbReference type="SMART" id="SM00460"/>
    </source>
</evidence>
<gene>
    <name evidence="2" type="ORF">IAC42_00780</name>
</gene>
<accession>A0A9D9EBK8</accession>